<evidence type="ECO:0000256" key="2">
    <source>
        <dbReference type="ARBA" id="ARBA00011897"/>
    </source>
</evidence>
<dbReference type="EC" id="3.4.21.26" evidence="2"/>
<accession>A0ABQ2PJU2</accession>
<dbReference type="PRINTS" id="PR00862">
    <property type="entry name" value="PROLIGOPTASE"/>
</dbReference>
<dbReference type="Gene3D" id="2.130.10.120">
    <property type="entry name" value="Prolyl oligopeptidase, N-terminal domain"/>
    <property type="match status" value="1"/>
</dbReference>
<protein>
    <recommendedName>
        <fullName evidence="2">prolyl oligopeptidase</fullName>
        <ecNumber evidence="2">3.4.21.26</ecNumber>
    </recommendedName>
</protein>
<evidence type="ECO:0000256" key="1">
    <source>
        <dbReference type="ARBA" id="ARBA00001070"/>
    </source>
</evidence>
<dbReference type="InterPro" id="IPR023302">
    <property type="entry name" value="Pept_S9A_N"/>
</dbReference>
<dbReference type="Gene3D" id="3.40.50.1820">
    <property type="entry name" value="alpha/beta hydrolase"/>
    <property type="match status" value="1"/>
</dbReference>
<keyword evidence="4" id="KW-0378">Hydrolase</keyword>
<organism evidence="8 9">
    <name type="scientific">Silvimonas amylolytica</name>
    <dbReference type="NCBI Taxonomy" id="449663"/>
    <lineage>
        <taxon>Bacteria</taxon>
        <taxon>Pseudomonadati</taxon>
        <taxon>Pseudomonadota</taxon>
        <taxon>Betaproteobacteria</taxon>
        <taxon>Neisseriales</taxon>
        <taxon>Chitinibacteraceae</taxon>
        <taxon>Silvimonas</taxon>
    </lineage>
</organism>
<keyword evidence="3" id="KW-0645">Protease</keyword>
<dbReference type="SUPFAM" id="SSF50993">
    <property type="entry name" value="Peptidase/esterase 'gauge' domain"/>
    <property type="match status" value="1"/>
</dbReference>
<dbReference type="Proteomes" id="UP000621859">
    <property type="component" value="Unassembled WGS sequence"/>
</dbReference>
<dbReference type="InterPro" id="IPR051167">
    <property type="entry name" value="Prolyl_oligopep/macrocyclase"/>
</dbReference>
<proteinExistence type="predicted"/>
<comment type="catalytic activity">
    <reaction evidence="1">
        <text>Hydrolysis of Pro-|-Xaa &gt;&gt; Ala-|-Xaa in oligopeptides.</text>
        <dbReference type="EC" id="3.4.21.26"/>
    </reaction>
</comment>
<name>A0ABQ2PJU2_9NEIS</name>
<evidence type="ECO:0000259" key="6">
    <source>
        <dbReference type="Pfam" id="PF00326"/>
    </source>
</evidence>
<evidence type="ECO:0000259" key="7">
    <source>
        <dbReference type="Pfam" id="PF02897"/>
    </source>
</evidence>
<evidence type="ECO:0000313" key="8">
    <source>
        <dbReference type="EMBL" id="GGP25259.1"/>
    </source>
</evidence>
<dbReference type="InterPro" id="IPR001375">
    <property type="entry name" value="Peptidase_S9_cat"/>
</dbReference>
<dbReference type="PANTHER" id="PTHR42881:SF2">
    <property type="entry name" value="PROLYL ENDOPEPTIDASE"/>
    <property type="match status" value="1"/>
</dbReference>
<dbReference type="SUPFAM" id="SSF53474">
    <property type="entry name" value="alpha/beta-Hydrolases"/>
    <property type="match status" value="1"/>
</dbReference>
<evidence type="ECO:0000256" key="3">
    <source>
        <dbReference type="ARBA" id="ARBA00022670"/>
    </source>
</evidence>
<reference evidence="9" key="1">
    <citation type="journal article" date="2019" name="Int. J. Syst. Evol. Microbiol.">
        <title>The Global Catalogue of Microorganisms (GCM) 10K type strain sequencing project: providing services to taxonomists for standard genome sequencing and annotation.</title>
        <authorList>
            <consortium name="The Broad Institute Genomics Platform"/>
            <consortium name="The Broad Institute Genome Sequencing Center for Infectious Disease"/>
            <person name="Wu L."/>
            <person name="Ma J."/>
        </authorList>
    </citation>
    <scope>NUCLEOTIDE SEQUENCE [LARGE SCALE GENOMIC DNA]</scope>
    <source>
        <strain evidence="9">CGMCC 1.8860</strain>
    </source>
</reference>
<dbReference type="InterPro" id="IPR002470">
    <property type="entry name" value="Peptidase_S9A"/>
</dbReference>
<dbReference type="Pfam" id="PF02897">
    <property type="entry name" value="Peptidase_S9_N"/>
    <property type="match status" value="1"/>
</dbReference>
<keyword evidence="5" id="KW-0720">Serine protease</keyword>
<dbReference type="EMBL" id="BMLY01000001">
    <property type="protein sequence ID" value="GGP25259.1"/>
    <property type="molecule type" value="Genomic_DNA"/>
</dbReference>
<feature type="domain" description="Peptidase S9A N-terminal" evidence="7">
    <location>
        <begin position="3"/>
        <end position="402"/>
    </location>
</feature>
<feature type="domain" description="Peptidase S9 prolyl oligopeptidase catalytic" evidence="6">
    <location>
        <begin position="466"/>
        <end position="678"/>
    </location>
</feature>
<dbReference type="PANTHER" id="PTHR42881">
    <property type="entry name" value="PROLYL ENDOPEPTIDASE"/>
    <property type="match status" value="1"/>
</dbReference>
<gene>
    <name evidence="8" type="ORF">GCM10010971_10780</name>
</gene>
<comment type="caution">
    <text evidence="8">The sequence shown here is derived from an EMBL/GenBank/DDBJ whole genome shotgun (WGS) entry which is preliminary data.</text>
</comment>
<evidence type="ECO:0000256" key="4">
    <source>
        <dbReference type="ARBA" id="ARBA00022801"/>
    </source>
</evidence>
<dbReference type="Pfam" id="PF00326">
    <property type="entry name" value="Peptidase_S9"/>
    <property type="match status" value="1"/>
</dbReference>
<sequence>MTETLWGVQITDPYRWMENTDSPEWQHWLKGQGQYARQVLDGIPGRAALARRMSELSGGAESPSTVIPVPGRVFYSKRPKNGDNFKLYVRNEGETTERLLIDPTTVQIEGSHMALDWWQPSPNGKYVAYGMSKAGSEHSVLRVLDVETGTNLSEEIDRTLQAGPAWLPDSSGFFYNRLAAGRKRTDLNAMQDSVNWLHMLGTPASEDKRMLAANQWPGVAVDALEFPYILTDPASDYVLAVSMGGVRLANPWYSARLSDLLAGKPDWRKICDIADDVETVLQQGDQLYLQSTHGAAQNGQILRVNAATPDIKGAQVVVPASDRIISGVTLAKEGLYLQMMDGGYNTLSRVDSNGKVINIPLPYEGSLDGLSATSTVDGIWMIGASWLIPVTVFRYDPATGQISDTGLVSQPDVDLSPYEAHRTFAIARDGTRVPLSIVAPKGLKRDGKNPTVVQAYGSYQVVSSPYFSTRFISFLEQGGVMVTAHVRGGGEYGKRWWQAGKGPNKPNTWRDLIDCCKQLIKDGWTDSHHLAIEGGSAGGITVGRAMTEAPELFAVVVSDVGASNPVRMEFSPNGPDNIDEFGTIKNKAGFKDLLAMDSTQHVKNGVKYPAVLLTTGVNDPRVAPWEVGKMTARLQKASTSGKPVLLSVDYDAGHGLGSSRTQMDNDLADEYAFIFWQTGIKAFQPH</sequence>
<evidence type="ECO:0000313" key="9">
    <source>
        <dbReference type="Proteomes" id="UP000621859"/>
    </source>
</evidence>
<keyword evidence="9" id="KW-1185">Reference proteome</keyword>
<dbReference type="InterPro" id="IPR029058">
    <property type="entry name" value="AB_hydrolase_fold"/>
</dbReference>
<evidence type="ECO:0000256" key="5">
    <source>
        <dbReference type="ARBA" id="ARBA00022825"/>
    </source>
</evidence>